<keyword evidence="4" id="KW-1185">Reference proteome</keyword>
<proteinExistence type="predicted"/>
<keyword evidence="1" id="KW-0732">Signal</keyword>
<feature type="signal peptide" evidence="1">
    <location>
        <begin position="1"/>
        <end position="17"/>
    </location>
</feature>
<comment type="caution">
    <text evidence="3">The sequence shown here is derived from an EMBL/GenBank/DDBJ whole genome shotgun (WGS) entry which is preliminary data.</text>
</comment>
<gene>
    <name evidence="3" type="ORF">A4D02_28355</name>
</gene>
<dbReference type="Proteomes" id="UP000192277">
    <property type="component" value="Unassembled WGS sequence"/>
</dbReference>
<sequence length="307" mass="34689">MKHITTLIILLLTSAFAIGNEIDNLKTNEDVQEFLCKVNKYLDDIFHTVNKIPDNSPFGKGKFFKLDLDQNGLTDLVVNGKYLLAVTDNGNGKFHIHSIDKGAFTLFKYTLTDIIKINKTPLLVIKGYPGRLSNRDTTTKDTLVLRPGGFAEYNPAPDKLTIEEINFETSGCYGECPIFELSIKADKSANFNAIEYNDKKGEFKTIIDDSTYLQLIATINYIKLPSLKNKYRVNWTDDQTVTLEIKYNNGQIKKIEDYGAIGTFGLENLYDQLFSLRGTQHWNNNGHGPVLTRPSRPLFVPQYGALQ</sequence>
<dbReference type="Pfam" id="PF20033">
    <property type="entry name" value="DUF6438"/>
    <property type="match status" value="1"/>
</dbReference>
<dbReference type="EMBL" id="LWBO01000010">
    <property type="protein sequence ID" value="OQP49510.1"/>
    <property type="molecule type" value="Genomic_DNA"/>
</dbReference>
<reference evidence="3 4" key="1">
    <citation type="submission" date="2016-04" db="EMBL/GenBank/DDBJ databases">
        <authorList>
            <person name="Chen L."/>
            <person name="Zhuang W."/>
            <person name="Wang G."/>
        </authorList>
    </citation>
    <scope>NUCLEOTIDE SEQUENCE [LARGE SCALE GENOMIC DNA]</scope>
    <source>
        <strain evidence="4">GR20</strain>
    </source>
</reference>
<accession>A0ABX3NYH9</accession>
<evidence type="ECO:0000256" key="1">
    <source>
        <dbReference type="SAM" id="SignalP"/>
    </source>
</evidence>
<protein>
    <recommendedName>
        <fullName evidence="2">DUF6438 domain-containing protein</fullName>
    </recommendedName>
</protein>
<dbReference type="InterPro" id="IPR045497">
    <property type="entry name" value="DUF6438"/>
</dbReference>
<evidence type="ECO:0000313" key="3">
    <source>
        <dbReference type="EMBL" id="OQP49510.1"/>
    </source>
</evidence>
<feature type="domain" description="DUF6438" evidence="2">
    <location>
        <begin position="164"/>
        <end position="275"/>
    </location>
</feature>
<dbReference type="RefSeq" id="WP_014220102.1">
    <property type="nucleotide sequence ID" value="NZ_LWBO01000010.1"/>
</dbReference>
<feature type="chain" id="PRO_5046285864" description="DUF6438 domain-containing protein" evidence="1">
    <location>
        <begin position="18"/>
        <end position="307"/>
    </location>
</feature>
<name>A0ABX3NYH9_9BACT</name>
<evidence type="ECO:0000259" key="2">
    <source>
        <dbReference type="Pfam" id="PF20033"/>
    </source>
</evidence>
<evidence type="ECO:0000313" key="4">
    <source>
        <dbReference type="Proteomes" id="UP000192277"/>
    </source>
</evidence>
<organism evidence="3 4">
    <name type="scientific">Niastella koreensis</name>
    <dbReference type="NCBI Taxonomy" id="354356"/>
    <lineage>
        <taxon>Bacteria</taxon>
        <taxon>Pseudomonadati</taxon>
        <taxon>Bacteroidota</taxon>
        <taxon>Chitinophagia</taxon>
        <taxon>Chitinophagales</taxon>
        <taxon>Chitinophagaceae</taxon>
        <taxon>Niastella</taxon>
    </lineage>
</organism>